<dbReference type="GO" id="GO:0005524">
    <property type="term" value="F:ATP binding"/>
    <property type="evidence" value="ECO:0007669"/>
    <property type="project" value="InterPro"/>
</dbReference>
<dbReference type="Gene3D" id="3.40.50.300">
    <property type="entry name" value="P-loop containing nucleotide triphosphate hydrolases"/>
    <property type="match status" value="1"/>
</dbReference>
<dbReference type="eggNOG" id="COG1493">
    <property type="taxonomic scope" value="Bacteria"/>
</dbReference>
<dbReference type="InterPro" id="IPR027417">
    <property type="entry name" value="P-loop_NTPase"/>
</dbReference>
<gene>
    <name evidence="2" type="ORF">JCM21738_844</name>
</gene>
<dbReference type="GO" id="GO:0000155">
    <property type="term" value="F:phosphorelay sensor kinase activity"/>
    <property type="evidence" value="ECO:0007669"/>
    <property type="project" value="InterPro"/>
</dbReference>
<keyword evidence="2" id="KW-0808">Transferase</keyword>
<comment type="caution">
    <text evidence="2">The sequence shown here is derived from an EMBL/GenBank/DDBJ whole genome shotgun (WGS) entry which is preliminary data.</text>
</comment>
<dbReference type="Proteomes" id="UP000018949">
    <property type="component" value="Unassembled WGS sequence"/>
</dbReference>
<evidence type="ECO:0000259" key="1">
    <source>
        <dbReference type="Pfam" id="PF07475"/>
    </source>
</evidence>
<accession>W4RJU9</accession>
<proteinExistence type="predicted"/>
<dbReference type="RefSeq" id="WP_023625833.1">
    <property type="nucleotide sequence ID" value="NZ_BAUW01000006.1"/>
</dbReference>
<sequence length="313" mass="35451">MIGTDASIHYEAFGLKIKSMITLPELKVAGDRNELHEVVITEGDLNQIWSSKTKDNGKFFVEGNTIMFRIRDTATFLVKDGHKIIVSPKPNADPNKIRLYILGTCIGVILMQRKIFALHGSAIDIYGKAYAFVGHSGAGKSTLASAFINRGFNMLSDDIIPVSMSKNGVYYVNPTYPQQKLWEESLLNFEMDSNNYKPLFERENKFAVPVQSNYCDCSLPLAGVFEIIKTKEENVSIMPVVNLERFRLLFNQTFRQSLISRLGLLEWHFSESARIIKQISMYQIYRPSTSFTAPELVEKILKKISEGESLNVD</sequence>
<dbReference type="EMBL" id="BAUW01000006">
    <property type="protein sequence ID" value="GAE44158.1"/>
    <property type="molecule type" value="Genomic_DNA"/>
</dbReference>
<protein>
    <submittedName>
        <fullName evidence="2">Serine kinase</fullName>
    </submittedName>
</protein>
<dbReference type="GO" id="GO:0006109">
    <property type="term" value="P:regulation of carbohydrate metabolic process"/>
    <property type="evidence" value="ECO:0007669"/>
    <property type="project" value="InterPro"/>
</dbReference>
<reference evidence="2 3" key="1">
    <citation type="submission" date="2013-12" db="EMBL/GenBank/DDBJ databases">
        <title>NBRP : Genome information of microbial organism related human and environment.</title>
        <authorList>
            <person name="Hattori M."/>
            <person name="Oshima K."/>
            <person name="Inaba H."/>
            <person name="Suda W."/>
            <person name="Sakamoto M."/>
            <person name="Iino T."/>
            <person name="Kitahara M."/>
            <person name="Oshida Y."/>
            <person name="Iida T."/>
            <person name="Kudo T."/>
            <person name="Itoh T."/>
            <person name="Ahmed I."/>
            <person name="Ohkuma M."/>
        </authorList>
    </citation>
    <scope>NUCLEOTIDE SEQUENCE [LARGE SCALE GENOMIC DNA]</scope>
    <source>
        <strain evidence="2 3">JCM 21738</strain>
    </source>
</reference>
<dbReference type="Pfam" id="PF07475">
    <property type="entry name" value="Hpr_kinase_C"/>
    <property type="match status" value="1"/>
</dbReference>
<name>W4RJU9_9BACI</name>
<dbReference type="InterPro" id="IPR011104">
    <property type="entry name" value="Hpr_kin/Pase_C"/>
</dbReference>
<organism evidence="2 3">
    <name type="scientific">Mesobacillus boroniphilus JCM 21738</name>
    <dbReference type="NCBI Taxonomy" id="1294265"/>
    <lineage>
        <taxon>Bacteria</taxon>
        <taxon>Bacillati</taxon>
        <taxon>Bacillota</taxon>
        <taxon>Bacilli</taxon>
        <taxon>Bacillales</taxon>
        <taxon>Bacillaceae</taxon>
        <taxon>Mesobacillus</taxon>
    </lineage>
</organism>
<evidence type="ECO:0000313" key="3">
    <source>
        <dbReference type="Proteomes" id="UP000018949"/>
    </source>
</evidence>
<evidence type="ECO:0000313" key="2">
    <source>
        <dbReference type="EMBL" id="GAE44158.1"/>
    </source>
</evidence>
<keyword evidence="3" id="KW-1185">Reference proteome</keyword>
<dbReference type="AlphaFoldDB" id="W4RJU9"/>
<keyword evidence="2" id="KW-0418">Kinase</keyword>
<feature type="domain" description="HPr kinase/phosphorylase C-terminal" evidence="1">
    <location>
        <begin position="117"/>
        <end position="170"/>
    </location>
</feature>
<dbReference type="SUPFAM" id="SSF53795">
    <property type="entry name" value="PEP carboxykinase-like"/>
    <property type="match status" value="1"/>
</dbReference>